<keyword evidence="1" id="KW-0812">Transmembrane</keyword>
<gene>
    <name evidence="2" type="ORF">FCN80_11385</name>
</gene>
<dbReference type="RefSeq" id="WP_136990281.1">
    <property type="nucleotide sequence ID" value="NZ_SZPQ01000015.1"/>
</dbReference>
<feature type="transmembrane region" description="Helical" evidence="1">
    <location>
        <begin position="94"/>
        <end position="113"/>
    </location>
</feature>
<keyword evidence="1" id="KW-1133">Transmembrane helix</keyword>
<evidence type="ECO:0000313" key="2">
    <source>
        <dbReference type="EMBL" id="TKI06114.1"/>
    </source>
</evidence>
<sequence length="165" mass="17311">METGHRLQLGPSVPFRDEPLRNCAPPSSLRGNFAGAANCCLKRAAGLIASISVLSAALYVTKEAVVWSVGKTQSSSTAPEGDFYRMSRESLHRGIGSGAAGGVLCGLALAELVRRCIGVGYRHDHTGTTLISFYCLGATLGLCFGSLAGALYSMMPEYTYPESSA</sequence>
<comment type="caution">
    <text evidence="2">The sequence shown here is derived from an EMBL/GenBank/DDBJ whole genome shotgun (WGS) entry which is preliminary data.</text>
</comment>
<name>A0ABY2SKL3_9HYPH</name>
<protein>
    <submittedName>
        <fullName evidence="2">Uncharacterized protein</fullName>
    </submittedName>
</protein>
<reference evidence="2 3" key="1">
    <citation type="submission" date="2019-04" db="EMBL/GenBank/DDBJ databases">
        <authorList>
            <person name="Li M."/>
            <person name="Gao C."/>
        </authorList>
    </citation>
    <scope>NUCLEOTIDE SEQUENCE [LARGE SCALE GENOMIC DNA]</scope>
    <source>
        <strain evidence="2 3">BGMRC 2031</strain>
    </source>
</reference>
<feature type="transmembrane region" description="Helical" evidence="1">
    <location>
        <begin position="133"/>
        <end position="155"/>
    </location>
</feature>
<dbReference type="EMBL" id="SZPQ01000015">
    <property type="protein sequence ID" value="TKI06114.1"/>
    <property type="molecule type" value="Genomic_DNA"/>
</dbReference>
<dbReference type="Proteomes" id="UP000305202">
    <property type="component" value="Unassembled WGS sequence"/>
</dbReference>
<keyword evidence="1" id="KW-0472">Membrane</keyword>
<evidence type="ECO:0000256" key="1">
    <source>
        <dbReference type="SAM" id="Phobius"/>
    </source>
</evidence>
<accession>A0ABY2SKL3</accession>
<organism evidence="2 3">
    <name type="scientific">Martelella alba</name>
    <dbReference type="NCBI Taxonomy" id="2590451"/>
    <lineage>
        <taxon>Bacteria</taxon>
        <taxon>Pseudomonadati</taxon>
        <taxon>Pseudomonadota</taxon>
        <taxon>Alphaproteobacteria</taxon>
        <taxon>Hyphomicrobiales</taxon>
        <taxon>Aurantimonadaceae</taxon>
        <taxon>Martelella</taxon>
    </lineage>
</organism>
<evidence type="ECO:0000313" key="3">
    <source>
        <dbReference type="Proteomes" id="UP000305202"/>
    </source>
</evidence>
<keyword evidence="3" id="KW-1185">Reference proteome</keyword>
<proteinExistence type="predicted"/>